<accession>A0A1J1IKQ2</accession>
<reference evidence="1 2" key="1">
    <citation type="submission" date="2015-04" db="EMBL/GenBank/DDBJ databases">
        <authorList>
            <person name="Syromyatnikov M.Y."/>
            <person name="Popov V.N."/>
        </authorList>
    </citation>
    <scope>NUCLEOTIDE SEQUENCE [LARGE SCALE GENOMIC DNA]</scope>
</reference>
<dbReference type="EMBL" id="CVRI01000054">
    <property type="protein sequence ID" value="CRL00815.1"/>
    <property type="molecule type" value="Genomic_DNA"/>
</dbReference>
<evidence type="ECO:0000313" key="2">
    <source>
        <dbReference type="Proteomes" id="UP000183832"/>
    </source>
</evidence>
<sequence>MPIVMEVKMNSRVRDDNREKTVVKLSDFEEISKNWNKNLEELDEGRTIQLNKNLFPDVGIHKSHLTNHDFSDRISDPLELTTIFLYLSFPTALQRKDC</sequence>
<dbReference type="Proteomes" id="UP000183832">
    <property type="component" value="Unassembled WGS sequence"/>
</dbReference>
<organism evidence="1 2">
    <name type="scientific">Clunio marinus</name>
    <dbReference type="NCBI Taxonomy" id="568069"/>
    <lineage>
        <taxon>Eukaryota</taxon>
        <taxon>Metazoa</taxon>
        <taxon>Ecdysozoa</taxon>
        <taxon>Arthropoda</taxon>
        <taxon>Hexapoda</taxon>
        <taxon>Insecta</taxon>
        <taxon>Pterygota</taxon>
        <taxon>Neoptera</taxon>
        <taxon>Endopterygota</taxon>
        <taxon>Diptera</taxon>
        <taxon>Nematocera</taxon>
        <taxon>Chironomoidea</taxon>
        <taxon>Chironomidae</taxon>
        <taxon>Clunio</taxon>
    </lineage>
</organism>
<dbReference type="AlphaFoldDB" id="A0A1J1IKQ2"/>
<name>A0A1J1IKQ2_9DIPT</name>
<proteinExistence type="predicted"/>
<protein>
    <submittedName>
        <fullName evidence="1">CLUMA_CG014066, isoform A</fullName>
    </submittedName>
</protein>
<evidence type="ECO:0000313" key="1">
    <source>
        <dbReference type="EMBL" id="CRL00815.1"/>
    </source>
</evidence>
<gene>
    <name evidence="1" type="ORF">CLUMA_CG014066</name>
</gene>
<keyword evidence="2" id="KW-1185">Reference proteome</keyword>